<protein>
    <submittedName>
        <fullName evidence="1">Uncharacterized protein</fullName>
    </submittedName>
</protein>
<evidence type="ECO:0000313" key="1">
    <source>
        <dbReference type="EMBL" id="CAN0561339.1"/>
    </source>
</evidence>
<organism evidence="1 2">
    <name type="scientific">Rangifer tarandus platyrhynchus</name>
    <name type="common">Svalbard reindeer</name>
    <dbReference type="NCBI Taxonomy" id="3082113"/>
    <lineage>
        <taxon>Eukaryota</taxon>
        <taxon>Metazoa</taxon>
        <taxon>Chordata</taxon>
        <taxon>Craniata</taxon>
        <taxon>Vertebrata</taxon>
        <taxon>Euteleostomi</taxon>
        <taxon>Mammalia</taxon>
        <taxon>Eutheria</taxon>
        <taxon>Laurasiatheria</taxon>
        <taxon>Artiodactyla</taxon>
        <taxon>Ruminantia</taxon>
        <taxon>Pecora</taxon>
        <taxon>Cervidae</taxon>
        <taxon>Odocoileinae</taxon>
        <taxon>Rangifer</taxon>
    </lineage>
</organism>
<proteinExistence type="predicted"/>
<evidence type="ECO:0000313" key="2">
    <source>
        <dbReference type="Proteomes" id="UP001162501"/>
    </source>
</evidence>
<accession>A0AC60A6K9</accession>
<reference evidence="1" key="2">
    <citation type="submission" date="2025-03" db="EMBL/GenBank/DDBJ databases">
        <authorList>
            <consortium name="ELIXIR-Norway"/>
            <consortium name="Elixir Norway"/>
        </authorList>
    </citation>
    <scope>NUCLEOTIDE SEQUENCE</scope>
</reference>
<gene>
    <name evidence="1" type="ORF">MRATA1EN22A_LOCUS27170</name>
</gene>
<dbReference type="EMBL" id="OX596092">
    <property type="protein sequence ID" value="CAN0561339.1"/>
    <property type="molecule type" value="Genomic_DNA"/>
</dbReference>
<dbReference type="Proteomes" id="UP001162501">
    <property type="component" value="Chromosome 8"/>
</dbReference>
<reference evidence="1" key="1">
    <citation type="submission" date="2023-05" db="EMBL/GenBank/DDBJ databases">
        <authorList>
            <consortium name="ELIXIR-Norway"/>
        </authorList>
    </citation>
    <scope>NUCLEOTIDE SEQUENCE</scope>
</reference>
<sequence length="78" mass="8673">MFQRERRHGGEGIPLTWNVGTVEFEWDTVTDRGTDISVGCELVKDADVTERMDRVAQRATSCKHTGSLAPPSKLVSCH</sequence>
<name>A0AC60A6K9_RANTA</name>